<dbReference type="InterPro" id="IPR011664">
    <property type="entry name" value="Abi_system_AbiD/AbiF-like"/>
</dbReference>
<proteinExistence type="predicted"/>
<comment type="caution">
    <text evidence="1">The sequence shown here is derived from an EMBL/GenBank/DDBJ whole genome shotgun (WGS) entry which is preliminary data.</text>
</comment>
<dbReference type="AlphaFoldDB" id="A0A2K2U4I5"/>
<evidence type="ECO:0000313" key="2">
    <source>
        <dbReference type="Proteomes" id="UP000236488"/>
    </source>
</evidence>
<dbReference type="Pfam" id="PF07751">
    <property type="entry name" value="Abi_2"/>
    <property type="match status" value="1"/>
</dbReference>
<dbReference type="EMBL" id="PPEL01000040">
    <property type="protein sequence ID" value="PNV65245.1"/>
    <property type="molecule type" value="Genomic_DNA"/>
</dbReference>
<reference evidence="1 2" key="1">
    <citation type="journal article" date="2018" name="Int. J. Syst. Evol. Microbiol.">
        <title>Rubneribacter badeniensis gen. nov., sp. nov. and Enteroscipio rubneri gen. nov., sp. nov., new members of the Eggerthellaceae isolated from human faeces.</title>
        <authorList>
            <person name="Danylec N."/>
            <person name="Gobl A."/>
            <person name="Stoll D.A."/>
            <person name="Hetzer B."/>
            <person name="Kulling S.E."/>
            <person name="Huch M."/>
        </authorList>
    </citation>
    <scope>NUCLEOTIDE SEQUENCE [LARGE SCALE GENOMIC DNA]</scope>
    <source>
        <strain evidence="1 2">ResAG-85</strain>
    </source>
</reference>
<evidence type="ECO:0000313" key="1">
    <source>
        <dbReference type="EMBL" id="PNV65245.1"/>
    </source>
</evidence>
<gene>
    <name evidence="1" type="ORF">C2L80_07585</name>
</gene>
<protein>
    <submittedName>
        <fullName evidence="1">Abortive phage resistance protein</fullName>
    </submittedName>
</protein>
<name>A0A2K2U4I5_9ACTN</name>
<sequence>MSGGEFRTYDEQIAKLLEKGLAVSDVAAAKSKLAAVGYFALVSGYKEPLRDPSTRRYKPGVSFDDVVALYDFDDALRDLFERAISDVELKLKSTLSYAFCERHGEGQAAYLDPANYTPKGKKAKAMSKLLTTPGGLANVNTDYAYIVHHRKKRGNVPLWVIMRALTFGQASMMYSFLLPADKAAVAKGFDHVNERELAQMMLYLVLYRNVCAHGERLFSHRAYSDMPDTALHAKLGLARNGQEYACGKRDLFGCVIALCYLLSAEGFLAFKRRLASIIDRFLRGNEAVERGELFAYMGFPENWKDVTRYRM</sequence>
<accession>A0A2K2U4I5</accession>
<organism evidence="1 2">
    <name type="scientific">Rubneribacter badeniensis</name>
    <dbReference type="NCBI Taxonomy" id="2070688"/>
    <lineage>
        <taxon>Bacteria</taxon>
        <taxon>Bacillati</taxon>
        <taxon>Actinomycetota</taxon>
        <taxon>Coriobacteriia</taxon>
        <taxon>Eggerthellales</taxon>
        <taxon>Eggerthellaceae</taxon>
        <taxon>Rubneribacter</taxon>
    </lineage>
</organism>
<keyword evidence="2" id="KW-1185">Reference proteome</keyword>
<dbReference type="Proteomes" id="UP000236488">
    <property type="component" value="Unassembled WGS sequence"/>
</dbReference>